<keyword evidence="1" id="KW-0812">Transmembrane</keyword>
<dbReference type="AlphaFoldDB" id="A0A699ZDZ5"/>
<evidence type="ECO:0000313" key="3">
    <source>
        <dbReference type="Proteomes" id="UP000485058"/>
    </source>
</evidence>
<name>A0A699ZDZ5_HAELA</name>
<evidence type="ECO:0000313" key="2">
    <source>
        <dbReference type="EMBL" id="GFH20351.1"/>
    </source>
</evidence>
<keyword evidence="1" id="KW-0472">Membrane</keyword>
<comment type="caution">
    <text evidence="2">The sequence shown here is derived from an EMBL/GenBank/DDBJ whole genome shotgun (WGS) entry which is preliminary data.</text>
</comment>
<keyword evidence="1" id="KW-1133">Transmembrane helix</keyword>
<keyword evidence="3" id="KW-1185">Reference proteome</keyword>
<protein>
    <submittedName>
        <fullName evidence="2">Uncharacterized protein</fullName>
    </submittedName>
</protein>
<proteinExistence type="predicted"/>
<evidence type="ECO:0000256" key="1">
    <source>
        <dbReference type="SAM" id="Phobius"/>
    </source>
</evidence>
<dbReference type="EMBL" id="BLLF01001618">
    <property type="protein sequence ID" value="GFH20351.1"/>
    <property type="molecule type" value="Genomic_DNA"/>
</dbReference>
<organism evidence="2 3">
    <name type="scientific">Haematococcus lacustris</name>
    <name type="common">Green alga</name>
    <name type="synonym">Haematococcus pluvialis</name>
    <dbReference type="NCBI Taxonomy" id="44745"/>
    <lineage>
        <taxon>Eukaryota</taxon>
        <taxon>Viridiplantae</taxon>
        <taxon>Chlorophyta</taxon>
        <taxon>core chlorophytes</taxon>
        <taxon>Chlorophyceae</taxon>
        <taxon>CS clade</taxon>
        <taxon>Chlamydomonadales</taxon>
        <taxon>Haematococcaceae</taxon>
        <taxon>Haematococcus</taxon>
    </lineage>
</organism>
<feature type="non-terminal residue" evidence="2">
    <location>
        <position position="93"/>
    </location>
</feature>
<sequence>MLVAGADYNSGIPWLATLVSYVLGYPLAMHDMSVAHTTEVRQTWQRELPDGAGRLARMCTRSRPSLAYHSATWPPPTQLDPPFPNLVFTAQLP</sequence>
<feature type="transmembrane region" description="Helical" evidence="1">
    <location>
        <begin position="12"/>
        <end position="28"/>
    </location>
</feature>
<reference evidence="2 3" key="1">
    <citation type="submission" date="2020-02" db="EMBL/GenBank/DDBJ databases">
        <title>Draft genome sequence of Haematococcus lacustris strain NIES-144.</title>
        <authorList>
            <person name="Morimoto D."/>
            <person name="Nakagawa S."/>
            <person name="Yoshida T."/>
            <person name="Sawayama S."/>
        </authorList>
    </citation>
    <scope>NUCLEOTIDE SEQUENCE [LARGE SCALE GENOMIC DNA]</scope>
    <source>
        <strain evidence="2 3">NIES-144</strain>
    </source>
</reference>
<accession>A0A699ZDZ5</accession>
<gene>
    <name evidence="2" type="ORF">HaLaN_17459</name>
</gene>
<dbReference type="Proteomes" id="UP000485058">
    <property type="component" value="Unassembled WGS sequence"/>
</dbReference>